<dbReference type="Proteomes" id="UP000327044">
    <property type="component" value="Unassembled WGS sequence"/>
</dbReference>
<feature type="transmembrane region" description="Helical" evidence="14">
    <location>
        <begin position="337"/>
        <end position="358"/>
    </location>
</feature>
<dbReference type="AlphaFoldDB" id="A0A5N4B461"/>
<feature type="transmembrane region" description="Helical" evidence="14">
    <location>
        <begin position="620"/>
        <end position="641"/>
    </location>
</feature>
<keyword evidence="4" id="KW-1003">Cell membrane</keyword>
<feature type="coiled-coil region" evidence="13">
    <location>
        <begin position="577"/>
        <end position="608"/>
    </location>
</feature>
<dbReference type="GO" id="GO:0005886">
    <property type="term" value="C:plasma membrane"/>
    <property type="evidence" value="ECO:0007669"/>
    <property type="project" value="UniProtKB-SubCell"/>
</dbReference>
<evidence type="ECO:0008006" key="19">
    <source>
        <dbReference type="Google" id="ProtNLM"/>
    </source>
</evidence>
<evidence type="ECO:0000256" key="13">
    <source>
        <dbReference type="SAM" id="Coils"/>
    </source>
</evidence>
<keyword evidence="5 14" id="KW-0812">Transmembrane</keyword>
<dbReference type="FunCoup" id="A0A5N4B461">
    <property type="interactions" value="13"/>
</dbReference>
<dbReference type="Pfam" id="PF00060">
    <property type="entry name" value="Lig_chan"/>
    <property type="match status" value="1"/>
</dbReference>
<dbReference type="InterPro" id="IPR001320">
    <property type="entry name" value="Iontro_rcpt_C"/>
</dbReference>
<keyword evidence="7" id="KW-0406">Ion transport</keyword>
<keyword evidence="9" id="KW-0675">Receptor</keyword>
<evidence type="ECO:0000259" key="16">
    <source>
        <dbReference type="Pfam" id="PF10613"/>
    </source>
</evidence>
<keyword evidence="3" id="KW-0813">Transport</keyword>
<keyword evidence="12" id="KW-0407">Ion channel</keyword>
<evidence type="ECO:0000256" key="11">
    <source>
        <dbReference type="ARBA" id="ARBA00023286"/>
    </source>
</evidence>
<evidence type="ECO:0000256" key="12">
    <source>
        <dbReference type="ARBA" id="ARBA00023303"/>
    </source>
</evidence>
<protein>
    <recommendedName>
        <fullName evidence="19">Ionotropic glutamate receptor C-terminal domain-containing protein</fullName>
    </recommendedName>
</protein>
<evidence type="ECO:0000313" key="18">
    <source>
        <dbReference type="Proteomes" id="UP000327044"/>
    </source>
</evidence>
<feature type="domain" description="Ionotropic glutamate receptor L-glutamate and glycine-binding" evidence="16">
    <location>
        <begin position="233"/>
        <end position="317"/>
    </location>
</feature>
<evidence type="ECO:0000259" key="15">
    <source>
        <dbReference type="Pfam" id="PF00060"/>
    </source>
</evidence>
<evidence type="ECO:0000256" key="7">
    <source>
        <dbReference type="ARBA" id="ARBA00023065"/>
    </source>
</evidence>
<evidence type="ECO:0000256" key="6">
    <source>
        <dbReference type="ARBA" id="ARBA00022989"/>
    </source>
</evidence>
<evidence type="ECO:0000256" key="10">
    <source>
        <dbReference type="ARBA" id="ARBA00023180"/>
    </source>
</evidence>
<comment type="similarity">
    <text evidence="2">Belongs to the glutamate-gated ion channel (TC 1.A.10.1) family.</text>
</comment>
<comment type="caution">
    <text evidence="17">The sequence shown here is derived from an EMBL/GenBank/DDBJ whole genome shotgun (WGS) entry which is preliminary data.</text>
</comment>
<evidence type="ECO:0000256" key="8">
    <source>
        <dbReference type="ARBA" id="ARBA00023136"/>
    </source>
</evidence>
<dbReference type="Pfam" id="PF10613">
    <property type="entry name" value="Lig_chan-Glu_bd"/>
    <property type="match status" value="1"/>
</dbReference>
<keyword evidence="13" id="KW-0175">Coiled coil</keyword>
<keyword evidence="18" id="KW-1185">Reference proteome</keyword>
<evidence type="ECO:0000256" key="1">
    <source>
        <dbReference type="ARBA" id="ARBA00004651"/>
    </source>
</evidence>
<feature type="domain" description="Ionotropic glutamate receptor C-terminal" evidence="15">
    <location>
        <begin position="334"/>
        <end position="628"/>
    </location>
</feature>
<dbReference type="SUPFAM" id="SSF53850">
    <property type="entry name" value="Periplasmic binding protein-like II"/>
    <property type="match status" value="1"/>
</dbReference>
<evidence type="ECO:0000256" key="5">
    <source>
        <dbReference type="ARBA" id="ARBA00022692"/>
    </source>
</evidence>
<dbReference type="InterPro" id="IPR019594">
    <property type="entry name" value="Glu/Gly-bd"/>
</dbReference>
<comment type="subcellular location">
    <subcellularLocation>
        <location evidence="1">Cell membrane</location>
        <topology evidence="1">Multi-pass membrane protein</topology>
    </subcellularLocation>
</comment>
<dbReference type="GO" id="GO:0015276">
    <property type="term" value="F:ligand-gated monoatomic ion channel activity"/>
    <property type="evidence" value="ECO:0007669"/>
    <property type="project" value="InterPro"/>
</dbReference>
<dbReference type="PANTHER" id="PTHR42643:SF30">
    <property type="entry name" value="IONOTROPIC RECEPTOR 40A-RELATED"/>
    <property type="match status" value="1"/>
</dbReference>
<reference evidence="17 18" key="1">
    <citation type="journal article" date="2018" name="Elife">
        <title>Firefly genomes illuminate parallel origins of bioluminescence in beetles.</title>
        <authorList>
            <person name="Fallon T.R."/>
            <person name="Lower S.E."/>
            <person name="Chang C.H."/>
            <person name="Bessho-Uehara M."/>
            <person name="Martin G.J."/>
            <person name="Bewick A.J."/>
            <person name="Behringer M."/>
            <person name="Debat H.J."/>
            <person name="Wong I."/>
            <person name="Day J.C."/>
            <person name="Suvorov A."/>
            <person name="Silva C.J."/>
            <person name="Stanger-Hall K.F."/>
            <person name="Hall D.W."/>
            <person name="Schmitz R.J."/>
            <person name="Nelson D.R."/>
            <person name="Lewis S.M."/>
            <person name="Shigenobu S."/>
            <person name="Bybee S.M."/>
            <person name="Larracuente A.M."/>
            <person name="Oba Y."/>
            <person name="Weng J.K."/>
        </authorList>
    </citation>
    <scope>NUCLEOTIDE SEQUENCE [LARGE SCALE GENOMIC DNA]</scope>
    <source>
        <strain evidence="17">1611_PpyrPB1</strain>
        <tissue evidence="17">Whole body</tissue>
    </source>
</reference>
<dbReference type="Gene3D" id="3.40.190.10">
    <property type="entry name" value="Periplasmic binding protein-like II"/>
    <property type="match status" value="1"/>
</dbReference>
<evidence type="ECO:0000256" key="3">
    <source>
        <dbReference type="ARBA" id="ARBA00022448"/>
    </source>
</evidence>
<dbReference type="InterPro" id="IPR052192">
    <property type="entry name" value="Insect_Ionotropic_Sensory_Rcpt"/>
</dbReference>
<keyword evidence="10" id="KW-0325">Glycoprotein</keyword>
<evidence type="ECO:0000256" key="9">
    <source>
        <dbReference type="ARBA" id="ARBA00023170"/>
    </source>
</evidence>
<evidence type="ECO:0000256" key="4">
    <source>
        <dbReference type="ARBA" id="ARBA00022475"/>
    </source>
</evidence>
<keyword evidence="8 14" id="KW-0472">Membrane</keyword>
<name>A0A5N4B461_PHOPY</name>
<sequence length="697" mass="81265">MKTIFCVHILIPNLNSTSSLTEKYGGNLPQAILDIVLGFPLNDLTIAFDSNMETYMLHTIIFTLYSRDVSVTLFNITTVDLQNAYFTYLSSMFEKYHDVTTLFLCSTKMSEHVVLEVQYMNLIRRNFKLIFYWPEKRIYRYFVRSMNEFMKIIVITNPRPGTYRLYYNQALSYKRHHLEMVNWWNSVDGLFRRPTLPSPGSIFNNFNGKVFKIPVIHKPPWHFVRYVNDCIEVLGGRDDKLLTLLSQSLNFRFEYFDPPDRNQGSSVLENGSFEGVLGLIGKRKADFFIGDVTLTLERLSVVEFSFLTLADSVAFVTHAPSRLNEALALVRPFHWQVWPAVVATLIISGPILYVLIALPNRWQPRRQIPSRCKLFFECCWFTTTLFFKQTGREPSSSNKCRFFIIILSLSATYIISDMYSANLTSLLAKPGREKSINNLIELEEAMINRKFKLYVERLSSSYSLLENGTGIYGRLWNMMTHNQHLHVIDSVEEGVKLVRRSIDIAIIAGRETLYFDIQRFGAKNFHLSEKLNTAYSAIAFQIGCPYIENFNKILMAIFEAGILTKMTDSEYENLGKRQKTEIKISGVESEAQKQQENENDLLDEKDEELQPINIKMLQGAFYLLFLGCGFSACVLGLEILFERQQYKVRRALRVGRKKHIRFKRRCRYYCRKLRKLIRAWFRQMLHDAFVDTLEYTE</sequence>
<evidence type="ECO:0000313" key="17">
    <source>
        <dbReference type="EMBL" id="KAB0804409.1"/>
    </source>
</evidence>
<dbReference type="Gene3D" id="1.10.287.70">
    <property type="match status" value="1"/>
</dbReference>
<organism evidence="17 18">
    <name type="scientific">Photinus pyralis</name>
    <name type="common">Common eastern firefly</name>
    <name type="synonym">Lampyris pyralis</name>
    <dbReference type="NCBI Taxonomy" id="7054"/>
    <lineage>
        <taxon>Eukaryota</taxon>
        <taxon>Metazoa</taxon>
        <taxon>Ecdysozoa</taxon>
        <taxon>Arthropoda</taxon>
        <taxon>Hexapoda</taxon>
        <taxon>Insecta</taxon>
        <taxon>Pterygota</taxon>
        <taxon>Neoptera</taxon>
        <taxon>Endopterygota</taxon>
        <taxon>Coleoptera</taxon>
        <taxon>Polyphaga</taxon>
        <taxon>Elateriformia</taxon>
        <taxon>Elateroidea</taxon>
        <taxon>Lampyridae</taxon>
        <taxon>Lampyrinae</taxon>
        <taxon>Photinus</taxon>
    </lineage>
</organism>
<proteinExistence type="inferred from homology"/>
<dbReference type="InParanoid" id="A0A5N4B461"/>
<evidence type="ECO:0000256" key="2">
    <source>
        <dbReference type="ARBA" id="ARBA00008685"/>
    </source>
</evidence>
<accession>A0A5N4B461</accession>
<keyword evidence="11" id="KW-1071">Ligand-gated ion channel</keyword>
<dbReference type="GO" id="GO:0050906">
    <property type="term" value="P:detection of stimulus involved in sensory perception"/>
    <property type="evidence" value="ECO:0007669"/>
    <property type="project" value="UniProtKB-ARBA"/>
</dbReference>
<dbReference type="EMBL" id="VVIM01000001">
    <property type="protein sequence ID" value="KAB0804409.1"/>
    <property type="molecule type" value="Genomic_DNA"/>
</dbReference>
<dbReference type="PANTHER" id="PTHR42643">
    <property type="entry name" value="IONOTROPIC RECEPTOR 20A-RELATED"/>
    <property type="match status" value="1"/>
</dbReference>
<gene>
    <name evidence="17" type="ORF">PPYR_01379</name>
</gene>
<evidence type="ECO:0000256" key="14">
    <source>
        <dbReference type="SAM" id="Phobius"/>
    </source>
</evidence>
<keyword evidence="6 14" id="KW-1133">Transmembrane helix</keyword>
<feature type="transmembrane region" description="Helical" evidence="14">
    <location>
        <begin position="402"/>
        <end position="421"/>
    </location>
</feature>